<dbReference type="EMBL" id="BMZB01000001">
    <property type="protein sequence ID" value="GGZ27949.1"/>
    <property type="molecule type" value="Genomic_DNA"/>
</dbReference>
<evidence type="ECO:0000259" key="3">
    <source>
        <dbReference type="PROSITE" id="PS50887"/>
    </source>
</evidence>
<dbReference type="InterPro" id="IPR001633">
    <property type="entry name" value="EAL_dom"/>
</dbReference>
<dbReference type="SMART" id="SM00267">
    <property type="entry name" value="GGDEF"/>
    <property type="match status" value="1"/>
</dbReference>
<dbReference type="Gene3D" id="3.20.20.450">
    <property type="entry name" value="EAL domain"/>
    <property type="match status" value="1"/>
</dbReference>
<dbReference type="AlphaFoldDB" id="A0A918UR00"/>
<dbReference type="Gene3D" id="3.30.70.270">
    <property type="match status" value="1"/>
</dbReference>
<dbReference type="PANTHER" id="PTHR44757">
    <property type="entry name" value="DIGUANYLATE CYCLASE DGCP"/>
    <property type="match status" value="1"/>
</dbReference>
<evidence type="ECO:0000256" key="1">
    <source>
        <dbReference type="SAM" id="Phobius"/>
    </source>
</evidence>
<dbReference type="Pfam" id="PF05228">
    <property type="entry name" value="CHASE4"/>
    <property type="match status" value="1"/>
</dbReference>
<accession>A0A918UR00</accession>
<dbReference type="FunFam" id="3.30.70.270:FF:000001">
    <property type="entry name" value="Diguanylate cyclase domain protein"/>
    <property type="match status" value="1"/>
</dbReference>
<comment type="caution">
    <text evidence="4">The sequence shown here is derived from an EMBL/GenBank/DDBJ whole genome shotgun (WGS) entry which is preliminary data.</text>
</comment>
<dbReference type="NCBIfam" id="TIGR00254">
    <property type="entry name" value="GGDEF"/>
    <property type="match status" value="1"/>
</dbReference>
<dbReference type="SUPFAM" id="SSF55073">
    <property type="entry name" value="Nucleotide cyclase"/>
    <property type="match status" value="1"/>
</dbReference>
<reference evidence="4" key="2">
    <citation type="submission" date="2020-09" db="EMBL/GenBank/DDBJ databases">
        <authorList>
            <person name="Sun Q."/>
            <person name="Kim S."/>
        </authorList>
    </citation>
    <scope>NUCLEOTIDE SEQUENCE</scope>
    <source>
        <strain evidence="4">KCTC 32296</strain>
    </source>
</reference>
<organism evidence="4 5">
    <name type="scientific">Asticcacaulis endophyticus</name>
    <dbReference type="NCBI Taxonomy" id="1395890"/>
    <lineage>
        <taxon>Bacteria</taxon>
        <taxon>Pseudomonadati</taxon>
        <taxon>Pseudomonadota</taxon>
        <taxon>Alphaproteobacteria</taxon>
        <taxon>Caulobacterales</taxon>
        <taxon>Caulobacteraceae</taxon>
        <taxon>Asticcacaulis</taxon>
    </lineage>
</organism>
<dbReference type="GO" id="GO:0003824">
    <property type="term" value="F:catalytic activity"/>
    <property type="evidence" value="ECO:0007669"/>
    <property type="project" value="UniProtKB-ARBA"/>
</dbReference>
<dbReference type="InterPro" id="IPR000160">
    <property type="entry name" value="GGDEF_dom"/>
</dbReference>
<dbReference type="PROSITE" id="PS50887">
    <property type="entry name" value="GGDEF"/>
    <property type="match status" value="1"/>
</dbReference>
<evidence type="ECO:0000259" key="2">
    <source>
        <dbReference type="PROSITE" id="PS50883"/>
    </source>
</evidence>
<name>A0A918UR00_9CAUL</name>
<proteinExistence type="predicted"/>
<dbReference type="InterPro" id="IPR007892">
    <property type="entry name" value="CHASE4"/>
</dbReference>
<dbReference type="InterPro" id="IPR052155">
    <property type="entry name" value="Biofilm_reg_signaling"/>
</dbReference>
<dbReference type="PROSITE" id="PS50883">
    <property type="entry name" value="EAL"/>
    <property type="match status" value="1"/>
</dbReference>
<dbReference type="Proteomes" id="UP000662572">
    <property type="component" value="Unassembled WGS sequence"/>
</dbReference>
<dbReference type="Pfam" id="PF00990">
    <property type="entry name" value="GGDEF"/>
    <property type="match status" value="1"/>
</dbReference>
<protein>
    <submittedName>
        <fullName evidence="4">Diguanylate cyclase</fullName>
    </submittedName>
</protein>
<dbReference type="CDD" id="cd01948">
    <property type="entry name" value="EAL"/>
    <property type="match status" value="1"/>
</dbReference>
<dbReference type="SUPFAM" id="SSF141868">
    <property type="entry name" value="EAL domain-like"/>
    <property type="match status" value="1"/>
</dbReference>
<evidence type="ECO:0000313" key="4">
    <source>
        <dbReference type="EMBL" id="GGZ27949.1"/>
    </source>
</evidence>
<dbReference type="Pfam" id="PF00563">
    <property type="entry name" value="EAL"/>
    <property type="match status" value="1"/>
</dbReference>
<evidence type="ECO:0000313" key="5">
    <source>
        <dbReference type="Proteomes" id="UP000662572"/>
    </source>
</evidence>
<dbReference type="InterPro" id="IPR035919">
    <property type="entry name" value="EAL_sf"/>
</dbReference>
<feature type="transmembrane region" description="Helical" evidence="1">
    <location>
        <begin position="258"/>
        <end position="281"/>
    </location>
</feature>
<dbReference type="SMART" id="SM00052">
    <property type="entry name" value="EAL"/>
    <property type="match status" value="1"/>
</dbReference>
<dbReference type="InterPro" id="IPR029787">
    <property type="entry name" value="Nucleotide_cyclase"/>
</dbReference>
<keyword evidence="5" id="KW-1185">Reference proteome</keyword>
<dbReference type="RefSeq" id="WP_229807583.1">
    <property type="nucleotide sequence ID" value="NZ_BMZB01000001.1"/>
</dbReference>
<dbReference type="InterPro" id="IPR043128">
    <property type="entry name" value="Rev_trsase/Diguanyl_cyclase"/>
</dbReference>
<reference evidence="4" key="1">
    <citation type="journal article" date="2014" name="Int. J. Syst. Evol. Microbiol.">
        <title>Complete genome sequence of Corynebacterium casei LMG S-19264T (=DSM 44701T), isolated from a smear-ripened cheese.</title>
        <authorList>
            <consortium name="US DOE Joint Genome Institute (JGI-PGF)"/>
            <person name="Walter F."/>
            <person name="Albersmeier A."/>
            <person name="Kalinowski J."/>
            <person name="Ruckert C."/>
        </authorList>
    </citation>
    <scope>NUCLEOTIDE SEQUENCE</scope>
    <source>
        <strain evidence="4">KCTC 32296</strain>
    </source>
</reference>
<keyword evidence="1" id="KW-0472">Membrane</keyword>
<feature type="domain" description="EAL" evidence="2">
    <location>
        <begin position="473"/>
        <end position="721"/>
    </location>
</feature>
<keyword evidence="1" id="KW-1133">Transmembrane helix</keyword>
<gene>
    <name evidence="4" type="ORF">GCM10011273_12110</name>
</gene>
<feature type="domain" description="GGDEF" evidence="3">
    <location>
        <begin position="332"/>
        <end position="464"/>
    </location>
</feature>
<sequence length="747" mass="82199">MTKERSEFKLIAPMALIVLAAVCALVGSLWVWAEQTDRAARVREENLVRAGIQNLVNESSVLLNPMAIWDEAVRNTDHSYNHGWVQNVYGDYMKNILGFELAYLLDDQNTPVFASRKGKEIPARSYNGFSTEARSLLLDVRKNFNPQTRKLIQKDATRTKYGKLIRVNGRVYAFGAALISTDRRSQITRNQPFVIMGGREISASELTTLADSYALSHVRMLRPGQTALPGSANVIFNDDAGSPLLHLSWMPETPGRKLFIGALGPVLLVSLGLGAVAVLMLHQSQRAARSLIASEAKAKHMALHDGLTGLPNRTLFADRLTQATERVRRLGGNVAVFCIGLDRFKDVNDTLGHQAGDELIRNCASRISSMIRAGDTLARLGGDEFVIIQTDTDGHSASALAKRIQENLTGTVTLDSGQVFCSCSIGVTLISDADVEPAEALRQADLALYRAKELGRGQYAFFELEMDATIKLRKMLETGLREAIHCEEIDVVYQPQVDHFGTIVGVEALARWTHRERGPISPGYFIPLAEECNLMIDLGAVIMRRAMMDSHRWPGLKVAVNVSATQLRGGQFIPRLKEMMNETGVSATRIEIEITEGVLLNDDHQTQIILKDLRSMGFTIALDDFGTGYSSLSYLGRYPVDKIKIDRSFVSNLGVDAEADAVIRAIVKLAKALHLNIVAEGVETKQQRSILKQAGCPIIQGFLFSKPVKVEEIDALLAVQVAPPVKTRIQTSARTTTSVSQSMAMMK</sequence>
<dbReference type="PANTHER" id="PTHR44757:SF2">
    <property type="entry name" value="BIOFILM ARCHITECTURE MAINTENANCE PROTEIN MBAA"/>
    <property type="match status" value="1"/>
</dbReference>
<dbReference type="CDD" id="cd01949">
    <property type="entry name" value="GGDEF"/>
    <property type="match status" value="1"/>
</dbReference>
<keyword evidence="1" id="KW-0812">Transmembrane</keyword>